<evidence type="ECO:0000313" key="16">
    <source>
        <dbReference type="EMBL" id="PXW45346.1"/>
    </source>
</evidence>
<evidence type="ECO:0000256" key="1">
    <source>
        <dbReference type="ARBA" id="ARBA00000085"/>
    </source>
</evidence>
<keyword evidence="13 14" id="KW-0472">Membrane</keyword>
<feature type="transmembrane region" description="Helical" evidence="14">
    <location>
        <begin position="46"/>
        <end position="69"/>
    </location>
</feature>
<evidence type="ECO:0000313" key="17">
    <source>
        <dbReference type="Proteomes" id="UP000247485"/>
    </source>
</evidence>
<dbReference type="InterPro" id="IPR016120">
    <property type="entry name" value="Sig_transdc_His_kin_SpoOB"/>
</dbReference>
<dbReference type="SUPFAM" id="SSF55785">
    <property type="entry name" value="PYP-like sensor domain (PAS domain)"/>
    <property type="match status" value="1"/>
</dbReference>
<accession>A0A318FPK3</accession>
<keyword evidence="6" id="KW-0808">Transferase</keyword>
<name>A0A318FPK3_KLEOX</name>
<dbReference type="PRINTS" id="PR00344">
    <property type="entry name" value="BCTRLSENSOR"/>
</dbReference>
<dbReference type="InterPro" id="IPR000014">
    <property type="entry name" value="PAS"/>
</dbReference>
<dbReference type="Pfam" id="PF00989">
    <property type="entry name" value="PAS"/>
    <property type="match status" value="1"/>
</dbReference>
<dbReference type="EC" id="2.7.13.3" evidence="3"/>
<dbReference type="InterPro" id="IPR013767">
    <property type="entry name" value="PAS_fold"/>
</dbReference>
<evidence type="ECO:0000256" key="2">
    <source>
        <dbReference type="ARBA" id="ARBA00004651"/>
    </source>
</evidence>
<dbReference type="FunFam" id="3.30.450.20:FF:000045">
    <property type="entry name" value="Sensor histidine kinase DcuS"/>
    <property type="match status" value="1"/>
</dbReference>
<sequence length="565" mass="61734">MLLLHSFMKAFRSAIIQLYEFYPGVGMNKLAQQASPARKRPMNMKLSTAVTLMIGCVIGSVLILVYALWFMQISGATRDGVKDTALAVARTLADTPEVRRGLALSPQNNIIQSLALAATKRNGLLFAVVTNMDGIRYSHPNSQIIGKPFIGDDILPTLKGRENVAVNHGVLAPALRVFTPVFDDNHRQIGVVAIGISLSKVDRQIAASRRDVILTVLFSALVCAIGTWSLVRGLKRVLLGLEPQEISNQFQQRQAMLHSLKEGVVAVDADGQITLINPAARDILFNGPNNDITDTPLLADLQEVLQTGEPIYDRELGCNGLLLISNTVPVRSQDDVVGAISTFRDKTEVSQLLQRLDGMVNYVDALRTTSHEFMNKLHVILGLLNIKSYDKLEEYVLHTAHAYQADIGEIQNRIKSPVVAGFLIGKIQHARERGFTLTLAEESQVPDSPNEKQVTVLITVLGNLIQNALDAMSGQAEGEVSLLLHYQNGWLSGEVSDDGPGIPQAIIDDIFNKGFSTKGENRGVGLFLASQQLHELGGTLAVESEPGVFTQFFVHLPWDSKRKSA</sequence>
<evidence type="ECO:0000256" key="5">
    <source>
        <dbReference type="ARBA" id="ARBA00022553"/>
    </source>
</evidence>
<dbReference type="PANTHER" id="PTHR43547:SF10">
    <property type="entry name" value="SENSOR HISTIDINE KINASE DCUS"/>
    <property type="match status" value="1"/>
</dbReference>
<dbReference type="GO" id="GO:0005886">
    <property type="term" value="C:plasma membrane"/>
    <property type="evidence" value="ECO:0007669"/>
    <property type="project" value="UniProtKB-SubCell"/>
</dbReference>
<comment type="catalytic activity">
    <reaction evidence="1">
        <text>ATP + protein L-histidine = ADP + protein N-phospho-L-histidine.</text>
        <dbReference type="EC" id="2.7.13.3"/>
    </reaction>
</comment>
<dbReference type="PROSITE" id="PS50109">
    <property type="entry name" value="HIS_KIN"/>
    <property type="match status" value="1"/>
</dbReference>
<dbReference type="Proteomes" id="UP000247485">
    <property type="component" value="Unassembled WGS sequence"/>
</dbReference>
<evidence type="ECO:0000256" key="12">
    <source>
        <dbReference type="ARBA" id="ARBA00023012"/>
    </source>
</evidence>
<keyword evidence="9 16" id="KW-0418">Kinase</keyword>
<dbReference type="GO" id="GO:0000155">
    <property type="term" value="F:phosphorelay sensor kinase activity"/>
    <property type="evidence" value="ECO:0007669"/>
    <property type="project" value="InterPro"/>
</dbReference>
<dbReference type="Gene3D" id="3.30.565.10">
    <property type="entry name" value="Histidine kinase-like ATPase, C-terminal domain"/>
    <property type="match status" value="1"/>
</dbReference>
<evidence type="ECO:0000256" key="14">
    <source>
        <dbReference type="SAM" id="Phobius"/>
    </source>
</evidence>
<evidence type="ECO:0000256" key="13">
    <source>
        <dbReference type="ARBA" id="ARBA00023136"/>
    </source>
</evidence>
<dbReference type="SUPFAM" id="SSF103190">
    <property type="entry name" value="Sensory domain-like"/>
    <property type="match status" value="1"/>
</dbReference>
<keyword evidence="5" id="KW-0597">Phosphoprotein</keyword>
<dbReference type="SMART" id="SM00387">
    <property type="entry name" value="HATPase_c"/>
    <property type="match status" value="1"/>
</dbReference>
<dbReference type="InterPro" id="IPR036890">
    <property type="entry name" value="HATPase_C_sf"/>
</dbReference>
<dbReference type="PANTHER" id="PTHR43547">
    <property type="entry name" value="TWO-COMPONENT HISTIDINE KINASE"/>
    <property type="match status" value="1"/>
</dbReference>
<dbReference type="Pfam" id="PF17203">
    <property type="entry name" value="sCache_3_2"/>
    <property type="match status" value="1"/>
</dbReference>
<evidence type="ECO:0000256" key="10">
    <source>
        <dbReference type="ARBA" id="ARBA00022840"/>
    </source>
</evidence>
<dbReference type="InterPro" id="IPR003594">
    <property type="entry name" value="HATPase_dom"/>
</dbReference>
<keyword evidence="11 14" id="KW-1133">Transmembrane helix</keyword>
<comment type="caution">
    <text evidence="16">The sequence shown here is derived from an EMBL/GenBank/DDBJ whole genome shotgun (WGS) entry which is preliminary data.</text>
</comment>
<dbReference type="InterPro" id="IPR004358">
    <property type="entry name" value="Sig_transdc_His_kin-like_C"/>
</dbReference>
<dbReference type="CDD" id="cd00130">
    <property type="entry name" value="PAS"/>
    <property type="match status" value="1"/>
</dbReference>
<dbReference type="GO" id="GO:0005524">
    <property type="term" value="F:ATP binding"/>
    <property type="evidence" value="ECO:0007669"/>
    <property type="project" value="UniProtKB-KW"/>
</dbReference>
<gene>
    <name evidence="16" type="ORF">DET57_107139</name>
</gene>
<evidence type="ECO:0000256" key="11">
    <source>
        <dbReference type="ARBA" id="ARBA00022989"/>
    </source>
</evidence>
<keyword evidence="4" id="KW-1003">Cell membrane</keyword>
<evidence type="ECO:0000256" key="4">
    <source>
        <dbReference type="ARBA" id="ARBA00022475"/>
    </source>
</evidence>
<dbReference type="Pfam" id="PF02518">
    <property type="entry name" value="HATPase_c"/>
    <property type="match status" value="1"/>
</dbReference>
<keyword evidence="10" id="KW-0067">ATP-binding</keyword>
<keyword evidence="7 14" id="KW-0812">Transmembrane</keyword>
<evidence type="ECO:0000256" key="6">
    <source>
        <dbReference type="ARBA" id="ARBA00022679"/>
    </source>
</evidence>
<dbReference type="SUPFAM" id="SSF55890">
    <property type="entry name" value="Sporulation response regulatory protein Spo0B"/>
    <property type="match status" value="1"/>
</dbReference>
<keyword evidence="8" id="KW-0547">Nucleotide-binding</keyword>
<dbReference type="NCBIfam" id="NF008298">
    <property type="entry name" value="PRK11086.1"/>
    <property type="match status" value="1"/>
</dbReference>
<dbReference type="InterPro" id="IPR029151">
    <property type="entry name" value="Sensor-like_sf"/>
</dbReference>
<dbReference type="InterPro" id="IPR039506">
    <property type="entry name" value="SPOB_a"/>
</dbReference>
<dbReference type="SUPFAM" id="SSF55874">
    <property type="entry name" value="ATPase domain of HSP90 chaperone/DNA topoisomerase II/histidine kinase"/>
    <property type="match status" value="1"/>
</dbReference>
<dbReference type="FunFam" id="3.30.450.20:FF:000018">
    <property type="entry name" value="Sensor histidine kinase DcuS"/>
    <property type="match status" value="1"/>
</dbReference>
<dbReference type="Gene3D" id="3.30.450.20">
    <property type="entry name" value="PAS domain"/>
    <property type="match status" value="2"/>
</dbReference>
<organism evidence="16 17">
    <name type="scientific">Klebsiella oxytoca</name>
    <dbReference type="NCBI Taxonomy" id="571"/>
    <lineage>
        <taxon>Bacteria</taxon>
        <taxon>Pseudomonadati</taxon>
        <taxon>Pseudomonadota</taxon>
        <taxon>Gammaproteobacteria</taxon>
        <taxon>Enterobacterales</taxon>
        <taxon>Enterobacteriaceae</taxon>
        <taxon>Klebsiella/Raoultella group</taxon>
        <taxon>Klebsiella</taxon>
    </lineage>
</organism>
<dbReference type="SMART" id="SM00091">
    <property type="entry name" value="PAS"/>
    <property type="match status" value="1"/>
</dbReference>
<evidence type="ECO:0000256" key="9">
    <source>
        <dbReference type="ARBA" id="ARBA00022777"/>
    </source>
</evidence>
<comment type="subcellular location">
    <subcellularLocation>
        <location evidence="2">Cell membrane</location>
        <topology evidence="2">Multi-pass membrane protein</topology>
    </subcellularLocation>
</comment>
<dbReference type="InterPro" id="IPR005467">
    <property type="entry name" value="His_kinase_dom"/>
</dbReference>
<keyword evidence="12" id="KW-0902">Two-component regulatory system</keyword>
<feature type="transmembrane region" description="Helical" evidence="14">
    <location>
        <begin position="212"/>
        <end position="231"/>
    </location>
</feature>
<dbReference type="GO" id="GO:0006355">
    <property type="term" value="P:regulation of DNA-templated transcription"/>
    <property type="evidence" value="ECO:0007669"/>
    <property type="project" value="InterPro"/>
</dbReference>
<dbReference type="CDD" id="cd16915">
    <property type="entry name" value="HATPase_DpiB-CitA-like"/>
    <property type="match status" value="1"/>
</dbReference>
<evidence type="ECO:0000256" key="3">
    <source>
        <dbReference type="ARBA" id="ARBA00012438"/>
    </source>
</evidence>
<dbReference type="Pfam" id="PF14689">
    <property type="entry name" value="SPOB_a"/>
    <property type="match status" value="1"/>
</dbReference>
<dbReference type="InterPro" id="IPR035965">
    <property type="entry name" value="PAS-like_dom_sf"/>
</dbReference>
<dbReference type="InterPro" id="IPR033463">
    <property type="entry name" value="sCache_3"/>
</dbReference>
<evidence type="ECO:0000259" key="15">
    <source>
        <dbReference type="PROSITE" id="PS50109"/>
    </source>
</evidence>
<protein>
    <recommendedName>
        <fullName evidence="3">histidine kinase</fullName>
        <ecNumber evidence="3">2.7.13.3</ecNumber>
    </recommendedName>
</protein>
<dbReference type="Gene3D" id="1.10.287.130">
    <property type="match status" value="1"/>
</dbReference>
<proteinExistence type="predicted"/>
<reference evidence="16 17" key="1">
    <citation type="submission" date="2018-05" db="EMBL/GenBank/DDBJ databases">
        <title>Freshwater and sediment microbial communities from various areas in North America, analyzing microbe dynamics in response to fracking.</title>
        <authorList>
            <person name="Lamendella R."/>
        </authorList>
    </citation>
    <scope>NUCLEOTIDE SEQUENCE [LARGE SCALE GENOMIC DNA]</scope>
    <source>
        <strain evidence="16 17">67</strain>
    </source>
</reference>
<dbReference type="AlphaFoldDB" id="A0A318FPK3"/>
<evidence type="ECO:0000256" key="8">
    <source>
        <dbReference type="ARBA" id="ARBA00022741"/>
    </source>
</evidence>
<dbReference type="EMBL" id="QJJG01000007">
    <property type="protein sequence ID" value="PXW45346.1"/>
    <property type="molecule type" value="Genomic_DNA"/>
</dbReference>
<evidence type="ECO:0000256" key="7">
    <source>
        <dbReference type="ARBA" id="ARBA00022692"/>
    </source>
</evidence>
<feature type="domain" description="Histidine kinase" evidence="15">
    <location>
        <begin position="457"/>
        <end position="560"/>
    </location>
</feature>